<name>X1FL07_9ZZZZ</name>
<gene>
    <name evidence="1" type="ORF">S03H2_17368</name>
</gene>
<dbReference type="AlphaFoldDB" id="X1FL07"/>
<proteinExistence type="predicted"/>
<accession>X1FL07</accession>
<comment type="caution">
    <text evidence="1">The sequence shown here is derived from an EMBL/GenBank/DDBJ whole genome shotgun (WGS) entry which is preliminary data.</text>
</comment>
<sequence length="350" mass="37133">VLADGTFTDDGGTSYDYEQTISILDGGVFAFGNSDNDLDDPALMLTLTTSKTTGLYNLIVTFDDAIPFNATDSVGETIELFGKPYTVGTATSATKLILLGGSDAETIDIGATATLTVADEVYTVTLNGISDASIPVASITVNGETKTFEEEQTKSFAEGDVDVFVKTIFRTGENAGHVEIQIGADKLTFETATEVLSGADDDEIDGTLVTIGGPVDDMTKLTITVAAPDNDENHLLIGESFIDPVFSSVKINFASVANGPIFEVEDDISTTRTKLSIEKGGNQELLVTATDASGNTETLPFTFENNTADDTDTIHIWEGAEIAEDDYFILNSGTKQHFMQMTTLRLTAGG</sequence>
<feature type="non-terminal residue" evidence="1">
    <location>
        <position position="1"/>
    </location>
</feature>
<evidence type="ECO:0000313" key="1">
    <source>
        <dbReference type="EMBL" id="GAH46371.1"/>
    </source>
</evidence>
<dbReference type="EMBL" id="BARU01008953">
    <property type="protein sequence ID" value="GAH46371.1"/>
    <property type="molecule type" value="Genomic_DNA"/>
</dbReference>
<protein>
    <submittedName>
        <fullName evidence="1">Uncharacterized protein</fullName>
    </submittedName>
</protein>
<feature type="non-terminal residue" evidence="1">
    <location>
        <position position="350"/>
    </location>
</feature>
<organism evidence="1">
    <name type="scientific">marine sediment metagenome</name>
    <dbReference type="NCBI Taxonomy" id="412755"/>
    <lineage>
        <taxon>unclassified sequences</taxon>
        <taxon>metagenomes</taxon>
        <taxon>ecological metagenomes</taxon>
    </lineage>
</organism>
<reference evidence="1" key="1">
    <citation type="journal article" date="2014" name="Front. Microbiol.">
        <title>High frequency of phylogenetically diverse reductive dehalogenase-homologous genes in deep subseafloor sedimentary metagenomes.</title>
        <authorList>
            <person name="Kawai M."/>
            <person name="Futagami T."/>
            <person name="Toyoda A."/>
            <person name="Takaki Y."/>
            <person name="Nishi S."/>
            <person name="Hori S."/>
            <person name="Arai W."/>
            <person name="Tsubouchi T."/>
            <person name="Morono Y."/>
            <person name="Uchiyama I."/>
            <person name="Ito T."/>
            <person name="Fujiyama A."/>
            <person name="Inagaki F."/>
            <person name="Takami H."/>
        </authorList>
    </citation>
    <scope>NUCLEOTIDE SEQUENCE</scope>
    <source>
        <strain evidence="1">Expedition CK06-06</strain>
    </source>
</reference>